<organism evidence="2">
    <name type="scientific">Ajellomyces capsulatus (strain H88)</name>
    <name type="common">Darling's disease fungus</name>
    <name type="synonym">Histoplasma capsulatum</name>
    <dbReference type="NCBI Taxonomy" id="544711"/>
    <lineage>
        <taxon>Eukaryota</taxon>
        <taxon>Fungi</taxon>
        <taxon>Dikarya</taxon>
        <taxon>Ascomycota</taxon>
        <taxon>Pezizomycotina</taxon>
        <taxon>Eurotiomycetes</taxon>
        <taxon>Eurotiomycetidae</taxon>
        <taxon>Onygenales</taxon>
        <taxon>Ajellomycetaceae</taxon>
        <taxon>Histoplasma</taxon>
    </lineage>
</organism>
<dbReference type="Proteomes" id="UP000008142">
    <property type="component" value="Unassembled WGS sequence"/>
</dbReference>
<evidence type="ECO:0000313" key="2">
    <source>
        <dbReference type="Proteomes" id="UP000008142"/>
    </source>
</evidence>
<name>F0UB97_AJEC8</name>
<accession>F0UB97</accession>
<gene>
    <name evidence="1" type="ORF">HCEG_02221</name>
</gene>
<sequence>MEGKPPAYDGGRLVVAKPSTLRITLSWKQSRNSPNKFPPRQYGLQLISIKGARPISIFGPRNVRSSSQKAAHLCMHKYGVFYHRSSSGIGIPEGIAVRKTGILVQVE</sequence>
<dbReference type="EMBL" id="DS990637">
    <property type="protein sequence ID" value="EGC43006.1"/>
    <property type="molecule type" value="Genomic_DNA"/>
</dbReference>
<dbReference type="AlphaFoldDB" id="F0UB97"/>
<evidence type="ECO:0000313" key="1">
    <source>
        <dbReference type="EMBL" id="EGC43006.1"/>
    </source>
</evidence>
<reference evidence="2" key="1">
    <citation type="submission" date="2008-07" db="EMBL/GenBank/DDBJ databases">
        <title>Annotation of Ajellomyces capsulatus strain H88.</title>
        <authorList>
            <person name="Champion M."/>
            <person name="Cuomo C."/>
            <person name="Ma L.-J."/>
            <person name="Henn M.R."/>
            <person name="Sil A."/>
            <person name="Goldman B."/>
            <person name="Young S.K."/>
            <person name="Kodira C.D."/>
            <person name="Zeng Q."/>
            <person name="Koehrsen M."/>
            <person name="Alvarado L."/>
            <person name="Berlin A."/>
            <person name="Borenstein D."/>
            <person name="Chen Z."/>
            <person name="Engels R."/>
            <person name="Freedman E."/>
            <person name="Gellesch M."/>
            <person name="Goldberg J."/>
            <person name="Griggs A."/>
            <person name="Gujja S."/>
            <person name="Heiman D."/>
            <person name="Hepburn T."/>
            <person name="Howarth C."/>
            <person name="Jen D."/>
            <person name="Larson L."/>
            <person name="Lewis B."/>
            <person name="Mehta T."/>
            <person name="Park D."/>
            <person name="Pearson M."/>
            <person name="Roberts A."/>
            <person name="Saif S."/>
            <person name="Shea T."/>
            <person name="Shenoy N."/>
            <person name="Sisk P."/>
            <person name="Stolte C."/>
            <person name="Sykes S."/>
            <person name="Walk T."/>
            <person name="White J."/>
            <person name="Yandava C."/>
            <person name="Klein B."/>
            <person name="McEwen J.G."/>
            <person name="Puccia R."/>
            <person name="Goldman G.H."/>
            <person name="Felipe M.S."/>
            <person name="Nino-Vega G."/>
            <person name="San-Blas G."/>
            <person name="Taylor J."/>
            <person name="Mendoza L."/>
            <person name="Galagan J."/>
            <person name="Nusbaum C."/>
            <person name="Birren B."/>
        </authorList>
    </citation>
    <scope>NUCLEOTIDE SEQUENCE [LARGE SCALE GENOMIC DNA]</scope>
    <source>
        <strain evidence="2">H88</strain>
    </source>
</reference>
<dbReference type="HOGENOM" id="CLU_2209248_0_0_1"/>
<protein>
    <submittedName>
        <fullName evidence="1">Predicted protein</fullName>
    </submittedName>
</protein>
<proteinExistence type="predicted"/>